<evidence type="ECO:0000313" key="3">
    <source>
        <dbReference type="Proteomes" id="UP000321523"/>
    </source>
</evidence>
<evidence type="ECO:0000259" key="1">
    <source>
        <dbReference type="Pfam" id="PF04754"/>
    </source>
</evidence>
<dbReference type="InterPro" id="IPR051699">
    <property type="entry name" value="Rpn/YhgA-like_nuclease"/>
</dbReference>
<dbReference type="Proteomes" id="UP000321523">
    <property type="component" value="Unassembled WGS sequence"/>
</dbReference>
<feature type="domain" description="Transposase (putative) YhgA-like" evidence="1">
    <location>
        <begin position="2"/>
        <end position="181"/>
    </location>
</feature>
<proteinExistence type="predicted"/>
<dbReference type="AlphaFoldDB" id="A0A512DPW4"/>
<name>A0A512DPW4_9PROT</name>
<gene>
    <name evidence="2" type="ORF">SAE02_26750</name>
</gene>
<organism evidence="2 3">
    <name type="scientific">Skermanella aerolata</name>
    <dbReference type="NCBI Taxonomy" id="393310"/>
    <lineage>
        <taxon>Bacteria</taxon>
        <taxon>Pseudomonadati</taxon>
        <taxon>Pseudomonadota</taxon>
        <taxon>Alphaproteobacteria</taxon>
        <taxon>Rhodospirillales</taxon>
        <taxon>Azospirillaceae</taxon>
        <taxon>Skermanella</taxon>
    </lineage>
</organism>
<dbReference type="InterPro" id="IPR006842">
    <property type="entry name" value="Transposase_31"/>
</dbReference>
<protein>
    <recommendedName>
        <fullName evidence="1">Transposase (putative) YhgA-like domain-containing protein</fullName>
    </recommendedName>
</protein>
<keyword evidence="3" id="KW-1185">Reference proteome</keyword>
<dbReference type="PANTHER" id="PTHR34611">
    <property type="match status" value="1"/>
</dbReference>
<dbReference type="EMBL" id="BJYZ01000011">
    <property type="protein sequence ID" value="GEO38527.1"/>
    <property type="molecule type" value="Genomic_DNA"/>
</dbReference>
<dbReference type="Pfam" id="PF04754">
    <property type="entry name" value="Transposase_31"/>
    <property type="match status" value="1"/>
</dbReference>
<evidence type="ECO:0000313" key="2">
    <source>
        <dbReference type="EMBL" id="GEO38527.1"/>
    </source>
</evidence>
<comment type="caution">
    <text evidence="2">The sequence shown here is derived from an EMBL/GenBank/DDBJ whole genome shotgun (WGS) entry which is preliminary data.</text>
</comment>
<accession>A0A512DPW4</accession>
<dbReference type="GO" id="GO:0006310">
    <property type="term" value="P:DNA recombination"/>
    <property type="evidence" value="ECO:0007669"/>
    <property type="project" value="TreeGrafter"/>
</dbReference>
<reference evidence="2 3" key="1">
    <citation type="submission" date="2019-07" db="EMBL/GenBank/DDBJ databases">
        <title>Whole genome shotgun sequence of Skermanella aerolata NBRC 106429.</title>
        <authorList>
            <person name="Hosoyama A."/>
            <person name="Uohara A."/>
            <person name="Ohji S."/>
            <person name="Ichikawa N."/>
        </authorList>
    </citation>
    <scope>NUCLEOTIDE SEQUENCE [LARGE SCALE GENOMIC DNA]</scope>
    <source>
        <strain evidence="2 3">NBRC 106429</strain>
    </source>
</reference>
<sequence length="309" mass="34006">MLDLPGNADAFLRERLPAAVVACLMADPATDRSESFVDPALAEHRGDRVFSLATLDGEPLLIWTMVEHKSSPEGDTLVQILGCLSGAATRGARRRRNPDGTVWIVPAAVFAIVLYHGADRWSLPTTLGNAYGMHAEMRAAGPLDFGYSLVDLSALPDAELSRHPELQAGLLMLKYATRDDDPDVTLDRLLGAAALIDLTVIRIVVRYLFKSGDAHYRERLRAALGRVLPGQEDRIMPTIGEWYEAEGYAKGKHETLAKTLLLIIENRFGAASETVEEKVRSATVEDLDRWTRAIFKAPSLEAMFSDPMH</sequence>
<dbReference type="GO" id="GO:1990238">
    <property type="term" value="F:double-stranded DNA endonuclease activity"/>
    <property type="evidence" value="ECO:0007669"/>
    <property type="project" value="TreeGrafter"/>
</dbReference>
<dbReference type="PANTHER" id="PTHR34611:SF2">
    <property type="entry name" value="INACTIVE RECOMBINATION-PROMOTING NUCLEASE-LIKE PROTEIN RPNE-RELATED"/>
    <property type="match status" value="1"/>
</dbReference>